<organism evidence="1 2">
    <name type="scientific">Halioglobus maricola</name>
    <dbReference type="NCBI Taxonomy" id="2601894"/>
    <lineage>
        <taxon>Bacteria</taxon>
        <taxon>Pseudomonadati</taxon>
        <taxon>Pseudomonadota</taxon>
        <taxon>Gammaproteobacteria</taxon>
        <taxon>Cellvibrionales</taxon>
        <taxon>Halieaceae</taxon>
        <taxon>Halioglobus</taxon>
    </lineage>
</organism>
<name>A0A5P9NFM9_9GAMM</name>
<evidence type="ECO:0000313" key="1">
    <source>
        <dbReference type="EMBL" id="QFU74613.1"/>
    </source>
</evidence>
<dbReference type="CDD" id="cd03801">
    <property type="entry name" value="GT4_PimA-like"/>
    <property type="match status" value="1"/>
</dbReference>
<dbReference type="Pfam" id="PF13692">
    <property type="entry name" value="Glyco_trans_1_4"/>
    <property type="match status" value="1"/>
</dbReference>
<dbReference type="AlphaFoldDB" id="A0A5P9NFM9"/>
<dbReference type="SUPFAM" id="SSF53756">
    <property type="entry name" value="UDP-Glycosyltransferase/glycogen phosphorylase"/>
    <property type="match status" value="1"/>
</dbReference>
<proteinExistence type="predicted"/>
<accession>A0A5P9NFM9</accession>
<reference evidence="1 2" key="1">
    <citation type="submission" date="2019-02" db="EMBL/GenBank/DDBJ databases">
        <authorList>
            <person name="Li S.-H."/>
        </authorList>
    </citation>
    <scope>NUCLEOTIDE SEQUENCE [LARGE SCALE GENOMIC DNA]</scope>
    <source>
        <strain evidence="1 2">IMCC14385</strain>
    </source>
</reference>
<dbReference type="OrthoDB" id="6194329at2"/>
<dbReference type="EMBL" id="CP036422">
    <property type="protein sequence ID" value="QFU74613.1"/>
    <property type="molecule type" value="Genomic_DNA"/>
</dbReference>
<dbReference type="PANTHER" id="PTHR45947">
    <property type="entry name" value="SULFOQUINOVOSYL TRANSFERASE SQD2"/>
    <property type="match status" value="1"/>
</dbReference>
<protein>
    <submittedName>
        <fullName evidence="1">Glycosyltransferase</fullName>
    </submittedName>
</protein>
<dbReference type="RefSeq" id="WP_152660725.1">
    <property type="nucleotide sequence ID" value="NZ_CP036422.1"/>
</dbReference>
<evidence type="ECO:0000313" key="2">
    <source>
        <dbReference type="Proteomes" id="UP000326287"/>
    </source>
</evidence>
<dbReference type="Proteomes" id="UP000326287">
    <property type="component" value="Chromosome"/>
</dbReference>
<dbReference type="Gene3D" id="3.40.50.2000">
    <property type="entry name" value="Glycogen Phosphorylase B"/>
    <property type="match status" value="2"/>
</dbReference>
<keyword evidence="2" id="KW-1185">Reference proteome</keyword>
<dbReference type="PANTHER" id="PTHR45947:SF3">
    <property type="entry name" value="SULFOQUINOVOSYL TRANSFERASE SQD2"/>
    <property type="match status" value="1"/>
</dbReference>
<gene>
    <name evidence="1" type="ORF">EY643_02500</name>
</gene>
<dbReference type="GO" id="GO:0016757">
    <property type="term" value="F:glycosyltransferase activity"/>
    <property type="evidence" value="ECO:0007669"/>
    <property type="project" value="TreeGrafter"/>
</dbReference>
<dbReference type="InterPro" id="IPR050194">
    <property type="entry name" value="Glycosyltransferase_grp1"/>
</dbReference>
<sequence>MKAVHKCDTESGKGKKILWLSPSFNHYKSRFLDQLAREKEICLTVLSGAGREGMGDLELDRDWAYDYQKIDVTKSNFGNSAVVRSKLRSMFKKFDWVLIPAEKKNTALLFYAVFLRVFHPKTKLFSYCHPTTISRNGRVTFLDNLVTNTYFKLLDRTVFYTQDSCEWAVNNKKISRVKAYWANNTIDTNEVAQSYSFHFPPENRRGIVFIGRIIPSKRIDLLLIYYHELRKSFPELTLDVIGDGPESHILEKAARKCDKIRLHGSIIDEKRIAPLMSNATMVFVPGLSGLSVNHAFAYGRAYFTLNVVKHAPEIGYLENGVEGYQLAGDFESNIGVLKDFLSDREKIRSFSMNAFKKSETLSVDAWVKQIKRCFQ</sequence>
<keyword evidence="1" id="KW-0808">Transferase</keyword>
<dbReference type="KEGG" id="halc:EY643_02500"/>